<sequence length="206" mass="22161">MRRYFTAILAPCLWIMPAQAQENWEGTPVPPANGSAGKVSGNEYIVARCNRRVPNNYLCTDDPLAVREVFIPISEFARWDTVDALRQDLVGLAGTVEMQGGRIAALETIVGLQGADIAELDRKMERDRVSARQGIAAAVAIGNAPMPSEPGRLSYDINVATFRGEQAAGGSFKYRLNLPDPTAISFGFSSSGRGNQAARVGLSGEF</sequence>
<evidence type="ECO:0000313" key="3">
    <source>
        <dbReference type="Proteomes" id="UP000318055"/>
    </source>
</evidence>
<reference evidence="2 3" key="1">
    <citation type="submission" date="2019-07" db="EMBL/GenBank/DDBJ databases">
        <title>Sphingomonas alkalisoli sp. nov., isolated from rhizosphere soil of Suaedae salsa.</title>
        <authorList>
            <person name="Zhang H."/>
            <person name="Xu L."/>
            <person name="Zhang J.-X."/>
            <person name="Sun J.-Q."/>
        </authorList>
    </citation>
    <scope>NUCLEOTIDE SEQUENCE [LARGE SCALE GENOMIC DNA]</scope>
    <source>
        <strain evidence="2 3">XS-10</strain>
    </source>
</reference>
<accession>A0A518REZ5</accession>
<dbReference type="OrthoDB" id="6656789at2"/>
<dbReference type="SUPFAM" id="SSF54523">
    <property type="entry name" value="Pili subunits"/>
    <property type="match status" value="1"/>
</dbReference>
<proteinExistence type="predicted"/>
<gene>
    <name evidence="2" type="ORF">FPZ54_08140</name>
</gene>
<keyword evidence="1" id="KW-0732">Signal</keyword>
<dbReference type="RefSeq" id="WP_145846305.1">
    <property type="nucleotide sequence ID" value="NZ_CP042239.1"/>
</dbReference>
<dbReference type="Gene3D" id="3.30.1300.30">
    <property type="entry name" value="GSPII I/J protein-like"/>
    <property type="match status" value="1"/>
</dbReference>
<name>A0A518REZ5_9SPHN</name>
<evidence type="ECO:0000313" key="2">
    <source>
        <dbReference type="EMBL" id="QDX25994.1"/>
    </source>
</evidence>
<dbReference type="InterPro" id="IPR045584">
    <property type="entry name" value="Pilin-like"/>
</dbReference>
<organism evidence="2 3">
    <name type="scientific">Sphingomonas suaedae</name>
    <dbReference type="NCBI Taxonomy" id="2599297"/>
    <lineage>
        <taxon>Bacteria</taxon>
        <taxon>Pseudomonadati</taxon>
        <taxon>Pseudomonadota</taxon>
        <taxon>Alphaproteobacteria</taxon>
        <taxon>Sphingomonadales</taxon>
        <taxon>Sphingomonadaceae</taxon>
        <taxon>Sphingomonas</taxon>
    </lineage>
</organism>
<dbReference type="EMBL" id="CP042239">
    <property type="protein sequence ID" value="QDX25994.1"/>
    <property type="molecule type" value="Genomic_DNA"/>
</dbReference>
<dbReference type="KEGG" id="ssua:FPZ54_08140"/>
<evidence type="ECO:0000256" key="1">
    <source>
        <dbReference type="SAM" id="SignalP"/>
    </source>
</evidence>
<dbReference type="Proteomes" id="UP000318055">
    <property type="component" value="Chromosome"/>
</dbReference>
<protein>
    <submittedName>
        <fullName evidence="2">Uncharacterized protein</fullName>
    </submittedName>
</protein>
<feature type="signal peptide" evidence="1">
    <location>
        <begin position="1"/>
        <end position="20"/>
    </location>
</feature>
<feature type="chain" id="PRO_5021740710" evidence="1">
    <location>
        <begin position="21"/>
        <end position="206"/>
    </location>
</feature>
<keyword evidence="3" id="KW-1185">Reference proteome</keyword>
<dbReference type="AlphaFoldDB" id="A0A518REZ5"/>